<dbReference type="PATRIC" id="fig|1247726.3.peg.1590"/>
<dbReference type="OrthoDB" id="8563102at2"/>
<evidence type="ECO:0000313" key="3">
    <source>
        <dbReference type="Proteomes" id="UP000019095"/>
    </source>
</evidence>
<reference evidence="2 3" key="1">
    <citation type="journal article" date="2014" name="Microbiology">
        <title>Unravelling the complete genome sequence of Advenella mimigardefordensis strain DPN7T and novel insights in the catabolism of the xenobiotic polythioester precursor 3,3'-dithiodipropionate.</title>
        <authorList>
            <person name="Wubbeler J.H."/>
            <person name="Hiessl S."/>
            <person name="Schuldes J."/>
            <person name="Thurmer A."/>
            <person name="Daniel R."/>
            <person name="Steinbuchel A."/>
        </authorList>
    </citation>
    <scope>NUCLEOTIDE SEQUENCE [LARGE SCALE GENOMIC DNA]</scope>
    <source>
        <strain evidence="3">DSM 17166 / LMG 22922 / DPN7</strain>
    </source>
</reference>
<evidence type="ECO:0008006" key="4">
    <source>
        <dbReference type="Google" id="ProtNLM"/>
    </source>
</evidence>
<dbReference type="eggNOG" id="ENOG5032RK3">
    <property type="taxonomic scope" value="Bacteria"/>
</dbReference>
<keyword evidence="3" id="KW-1185">Reference proteome</keyword>
<dbReference type="HOGENOM" id="CLU_154406_0_0_4"/>
<keyword evidence="1" id="KW-0732">Signal</keyword>
<feature type="signal peptide" evidence="1">
    <location>
        <begin position="1"/>
        <end position="27"/>
    </location>
</feature>
<accession>W0P9K5</accession>
<proteinExistence type="predicted"/>
<dbReference type="Proteomes" id="UP000019095">
    <property type="component" value="Chromosome"/>
</dbReference>
<dbReference type="EMBL" id="CP003915">
    <property type="protein sequence ID" value="AHG63539.1"/>
    <property type="molecule type" value="Genomic_DNA"/>
</dbReference>
<name>W0P9K5_ADVMD</name>
<feature type="chain" id="PRO_5004793815" description="Secreted protein" evidence="1">
    <location>
        <begin position="28"/>
        <end position="135"/>
    </location>
</feature>
<dbReference type="AlphaFoldDB" id="W0P9K5"/>
<protein>
    <recommendedName>
        <fullName evidence="4">Secreted protein</fullName>
    </recommendedName>
</protein>
<gene>
    <name evidence="2" type="ORF">MIM_c14480</name>
</gene>
<organism evidence="2 3">
    <name type="scientific">Advenella mimigardefordensis (strain DSM 17166 / LMG 22922 / DPN7)</name>
    <dbReference type="NCBI Taxonomy" id="1247726"/>
    <lineage>
        <taxon>Bacteria</taxon>
        <taxon>Pseudomonadati</taxon>
        <taxon>Pseudomonadota</taxon>
        <taxon>Betaproteobacteria</taxon>
        <taxon>Burkholderiales</taxon>
        <taxon>Alcaligenaceae</taxon>
    </lineage>
</organism>
<dbReference type="STRING" id="1247726.MIM_c14480"/>
<evidence type="ECO:0000256" key="1">
    <source>
        <dbReference type="SAM" id="SignalP"/>
    </source>
</evidence>
<dbReference type="KEGG" id="amim:MIM_c14480"/>
<dbReference type="RefSeq" id="WP_025372173.1">
    <property type="nucleotide sequence ID" value="NZ_CP003915.1"/>
</dbReference>
<sequence length="135" mass="15343">MKFSIKKMFPALLSLALLGAVSTSAVANEPAANTKINDFPTTTRVEYVLECMQKHNRDYEYFYKCSCVIDDIAKNVDYNEFNEISTATRYARLGGERGSVFRDPKEVKRMTKKYKTLEANANKACFVKTPTDDDD</sequence>
<evidence type="ECO:0000313" key="2">
    <source>
        <dbReference type="EMBL" id="AHG63539.1"/>
    </source>
</evidence>